<evidence type="ECO:0000313" key="9">
    <source>
        <dbReference type="EMBL" id="KAJ7321235.1"/>
    </source>
</evidence>
<evidence type="ECO:0000256" key="6">
    <source>
        <dbReference type="ARBA" id="ARBA00023002"/>
    </source>
</evidence>
<comment type="cofactor">
    <cofactor evidence="1">
        <name>heme</name>
        <dbReference type="ChEBI" id="CHEBI:30413"/>
    </cofactor>
</comment>
<sequence length="131" mass="14763">MCANNIESLNGKLSEEQEERLVWAASSVMGAGMDTNTSTALIFFLLMMLHPSIQVKAREELDRVIGIQDRASLPHVRSIMAEVLRWQPAAPLGLPHELRQDDTYNGMHLPKGSLVIHNIWQVLFVSVTWSR</sequence>
<dbReference type="GO" id="GO:0004497">
    <property type="term" value="F:monooxygenase activity"/>
    <property type="evidence" value="ECO:0007669"/>
    <property type="project" value="UniProtKB-KW"/>
</dbReference>
<dbReference type="Gene3D" id="1.10.630.10">
    <property type="entry name" value="Cytochrome P450"/>
    <property type="match status" value="1"/>
</dbReference>
<comment type="similarity">
    <text evidence="3">Belongs to the cytochrome P450 family.</text>
</comment>
<comment type="pathway">
    <text evidence="2">Secondary metabolite biosynthesis.</text>
</comment>
<evidence type="ECO:0000256" key="2">
    <source>
        <dbReference type="ARBA" id="ARBA00005179"/>
    </source>
</evidence>
<dbReference type="GO" id="GO:0016705">
    <property type="term" value="F:oxidoreductase activity, acting on paired donors, with incorporation or reduction of molecular oxygen"/>
    <property type="evidence" value="ECO:0007669"/>
    <property type="project" value="InterPro"/>
</dbReference>
<keyword evidence="5" id="KW-0479">Metal-binding</keyword>
<protein>
    <submittedName>
        <fullName evidence="9">Cytochrome P450</fullName>
    </submittedName>
</protein>
<evidence type="ECO:0000256" key="1">
    <source>
        <dbReference type="ARBA" id="ARBA00001971"/>
    </source>
</evidence>
<evidence type="ECO:0000256" key="8">
    <source>
        <dbReference type="ARBA" id="ARBA00023033"/>
    </source>
</evidence>
<accession>A0AAD7EHB0</accession>
<reference evidence="9" key="1">
    <citation type="submission" date="2023-03" db="EMBL/GenBank/DDBJ databases">
        <title>Massive genome expansion in bonnet fungi (Mycena s.s.) driven by repeated elements and novel gene families across ecological guilds.</title>
        <authorList>
            <consortium name="Lawrence Berkeley National Laboratory"/>
            <person name="Harder C.B."/>
            <person name="Miyauchi S."/>
            <person name="Viragh M."/>
            <person name="Kuo A."/>
            <person name="Thoen E."/>
            <person name="Andreopoulos B."/>
            <person name="Lu D."/>
            <person name="Skrede I."/>
            <person name="Drula E."/>
            <person name="Henrissat B."/>
            <person name="Morin E."/>
            <person name="Kohler A."/>
            <person name="Barry K."/>
            <person name="LaButti K."/>
            <person name="Morin E."/>
            <person name="Salamov A."/>
            <person name="Lipzen A."/>
            <person name="Mereny Z."/>
            <person name="Hegedus B."/>
            <person name="Baldrian P."/>
            <person name="Stursova M."/>
            <person name="Weitz H."/>
            <person name="Taylor A."/>
            <person name="Grigoriev I.V."/>
            <person name="Nagy L.G."/>
            <person name="Martin F."/>
            <person name="Kauserud H."/>
        </authorList>
    </citation>
    <scope>NUCLEOTIDE SEQUENCE</scope>
    <source>
        <strain evidence="9">CBHHK002</strain>
    </source>
</reference>
<comment type="caution">
    <text evidence="9">The sequence shown here is derived from an EMBL/GenBank/DDBJ whole genome shotgun (WGS) entry which is preliminary data.</text>
</comment>
<dbReference type="PRINTS" id="PR00463">
    <property type="entry name" value="EP450I"/>
</dbReference>
<keyword evidence="6" id="KW-0560">Oxidoreductase</keyword>
<evidence type="ECO:0000313" key="10">
    <source>
        <dbReference type="Proteomes" id="UP001218218"/>
    </source>
</evidence>
<dbReference type="InterPro" id="IPR002401">
    <property type="entry name" value="Cyt_P450_E_grp-I"/>
</dbReference>
<dbReference type="InterPro" id="IPR001128">
    <property type="entry name" value="Cyt_P450"/>
</dbReference>
<gene>
    <name evidence="9" type="ORF">DFH08DRAFT_713115</name>
</gene>
<name>A0AAD7EHB0_9AGAR</name>
<dbReference type="SUPFAM" id="SSF48264">
    <property type="entry name" value="Cytochrome P450"/>
    <property type="match status" value="1"/>
</dbReference>
<evidence type="ECO:0000256" key="7">
    <source>
        <dbReference type="ARBA" id="ARBA00023004"/>
    </source>
</evidence>
<dbReference type="EMBL" id="JARIHO010000051">
    <property type="protein sequence ID" value="KAJ7321235.1"/>
    <property type="molecule type" value="Genomic_DNA"/>
</dbReference>
<proteinExistence type="inferred from homology"/>
<organism evidence="9 10">
    <name type="scientific">Mycena albidolilacea</name>
    <dbReference type="NCBI Taxonomy" id="1033008"/>
    <lineage>
        <taxon>Eukaryota</taxon>
        <taxon>Fungi</taxon>
        <taxon>Dikarya</taxon>
        <taxon>Basidiomycota</taxon>
        <taxon>Agaricomycotina</taxon>
        <taxon>Agaricomycetes</taxon>
        <taxon>Agaricomycetidae</taxon>
        <taxon>Agaricales</taxon>
        <taxon>Marasmiineae</taxon>
        <taxon>Mycenaceae</taxon>
        <taxon>Mycena</taxon>
    </lineage>
</organism>
<evidence type="ECO:0000256" key="3">
    <source>
        <dbReference type="ARBA" id="ARBA00010617"/>
    </source>
</evidence>
<evidence type="ECO:0000256" key="4">
    <source>
        <dbReference type="ARBA" id="ARBA00022617"/>
    </source>
</evidence>
<dbReference type="GO" id="GO:0020037">
    <property type="term" value="F:heme binding"/>
    <property type="evidence" value="ECO:0007669"/>
    <property type="project" value="InterPro"/>
</dbReference>
<dbReference type="AlphaFoldDB" id="A0AAD7EHB0"/>
<evidence type="ECO:0000256" key="5">
    <source>
        <dbReference type="ARBA" id="ARBA00022723"/>
    </source>
</evidence>
<dbReference type="PANTHER" id="PTHR46300:SF7">
    <property type="entry name" value="P450, PUTATIVE (EUROFUNG)-RELATED"/>
    <property type="match status" value="1"/>
</dbReference>
<keyword evidence="8" id="KW-0503">Monooxygenase</keyword>
<dbReference type="GO" id="GO:0005506">
    <property type="term" value="F:iron ion binding"/>
    <property type="evidence" value="ECO:0007669"/>
    <property type="project" value="InterPro"/>
</dbReference>
<keyword evidence="7" id="KW-0408">Iron</keyword>
<dbReference type="InterPro" id="IPR050364">
    <property type="entry name" value="Cytochrome_P450_fung"/>
</dbReference>
<dbReference type="Pfam" id="PF00067">
    <property type="entry name" value="p450"/>
    <property type="match status" value="1"/>
</dbReference>
<dbReference type="Proteomes" id="UP001218218">
    <property type="component" value="Unassembled WGS sequence"/>
</dbReference>
<keyword evidence="4" id="KW-0349">Heme</keyword>
<dbReference type="InterPro" id="IPR036396">
    <property type="entry name" value="Cyt_P450_sf"/>
</dbReference>
<keyword evidence="10" id="KW-1185">Reference proteome</keyword>
<dbReference type="PANTHER" id="PTHR46300">
    <property type="entry name" value="P450, PUTATIVE (EUROFUNG)-RELATED-RELATED"/>
    <property type="match status" value="1"/>
</dbReference>